<proteinExistence type="predicted"/>
<comment type="caution">
    <text evidence="1">The sequence shown here is derived from an EMBL/GenBank/DDBJ whole genome shotgun (WGS) entry which is preliminary data.</text>
</comment>
<dbReference type="Proteomes" id="UP001054889">
    <property type="component" value="Unassembled WGS sequence"/>
</dbReference>
<accession>A0AAV5EG57</accession>
<gene>
    <name evidence="1" type="primary">gb08806</name>
    <name evidence="1" type="ORF">PR202_gb08806</name>
</gene>
<reference evidence="1" key="1">
    <citation type="journal article" date="2018" name="DNA Res.">
        <title>Multiple hybrid de novo genome assembly of finger millet, an orphan allotetraploid crop.</title>
        <authorList>
            <person name="Hatakeyama M."/>
            <person name="Aluri S."/>
            <person name="Balachadran M.T."/>
            <person name="Sivarajan S.R."/>
            <person name="Patrignani A."/>
            <person name="Gruter S."/>
            <person name="Poveda L."/>
            <person name="Shimizu-Inatsugi R."/>
            <person name="Baeten J."/>
            <person name="Francoijs K.J."/>
            <person name="Nataraja K.N."/>
            <person name="Reddy Y.A.N."/>
            <person name="Phadnis S."/>
            <person name="Ravikumar R.L."/>
            <person name="Schlapbach R."/>
            <person name="Sreeman S.M."/>
            <person name="Shimizu K.K."/>
        </authorList>
    </citation>
    <scope>NUCLEOTIDE SEQUENCE</scope>
</reference>
<organism evidence="1 2">
    <name type="scientific">Eleusine coracana subsp. coracana</name>
    <dbReference type="NCBI Taxonomy" id="191504"/>
    <lineage>
        <taxon>Eukaryota</taxon>
        <taxon>Viridiplantae</taxon>
        <taxon>Streptophyta</taxon>
        <taxon>Embryophyta</taxon>
        <taxon>Tracheophyta</taxon>
        <taxon>Spermatophyta</taxon>
        <taxon>Magnoliopsida</taxon>
        <taxon>Liliopsida</taxon>
        <taxon>Poales</taxon>
        <taxon>Poaceae</taxon>
        <taxon>PACMAD clade</taxon>
        <taxon>Chloridoideae</taxon>
        <taxon>Cynodonteae</taxon>
        <taxon>Eleusininae</taxon>
        <taxon>Eleusine</taxon>
    </lineage>
</organism>
<protein>
    <submittedName>
        <fullName evidence="1">Uncharacterized protein</fullName>
    </submittedName>
</protein>
<evidence type="ECO:0000313" key="1">
    <source>
        <dbReference type="EMBL" id="GJN21338.1"/>
    </source>
</evidence>
<sequence>MHLNLRITFNLIATYLPSTVKVAWRTYRCQKSLDRLKDPAARAGSSSSGNGVVPVRECVYAALFALNVATCFGECVDAMRVARQEFLDMHGARLPCLQFATFKKVSSPRV</sequence>
<reference evidence="1" key="2">
    <citation type="submission" date="2021-12" db="EMBL/GenBank/DDBJ databases">
        <title>Resequencing data analysis of finger millet.</title>
        <authorList>
            <person name="Hatakeyama M."/>
            <person name="Aluri S."/>
            <person name="Balachadran M.T."/>
            <person name="Sivarajan S.R."/>
            <person name="Poveda L."/>
            <person name="Shimizu-Inatsugi R."/>
            <person name="Schlapbach R."/>
            <person name="Sreeman S.M."/>
            <person name="Shimizu K.K."/>
        </authorList>
    </citation>
    <scope>NUCLEOTIDE SEQUENCE</scope>
</reference>
<name>A0AAV5EG57_ELECO</name>
<keyword evidence="2" id="KW-1185">Reference proteome</keyword>
<dbReference type="AlphaFoldDB" id="A0AAV5EG57"/>
<dbReference type="EMBL" id="BQKI01000075">
    <property type="protein sequence ID" value="GJN21338.1"/>
    <property type="molecule type" value="Genomic_DNA"/>
</dbReference>
<evidence type="ECO:0000313" key="2">
    <source>
        <dbReference type="Proteomes" id="UP001054889"/>
    </source>
</evidence>